<evidence type="ECO:0000256" key="1">
    <source>
        <dbReference type="ARBA" id="ARBA00004123"/>
    </source>
</evidence>
<evidence type="ECO:0000256" key="12">
    <source>
        <dbReference type="ARBA" id="ARBA00022895"/>
    </source>
</evidence>
<dbReference type="FunFam" id="3.40.50.410:FF:000073">
    <property type="entry name" value="ATP-dependent DNA helicase II subunit 2"/>
    <property type="match status" value="1"/>
</dbReference>
<dbReference type="GO" id="GO:0003684">
    <property type="term" value="F:damaged DNA binding"/>
    <property type="evidence" value="ECO:0007669"/>
    <property type="project" value="InterPro"/>
</dbReference>
<evidence type="ECO:0000313" key="22">
    <source>
        <dbReference type="EMBL" id="KAF2719457.1"/>
    </source>
</evidence>
<dbReference type="Gene3D" id="1.25.40.240">
    <property type="entry name" value="Ku, C-terminal domain"/>
    <property type="match status" value="1"/>
</dbReference>
<keyword evidence="6" id="KW-0158">Chromosome</keyword>
<dbReference type="EC" id="3.6.4.12" evidence="4 19"/>
<keyword evidence="9 19" id="KW-0378">Hydrolase</keyword>
<dbReference type="GO" id="GO:0000781">
    <property type="term" value="C:chromosome, telomeric region"/>
    <property type="evidence" value="ECO:0007669"/>
    <property type="project" value="UniProtKB-SubCell"/>
</dbReference>
<dbReference type="PANTHER" id="PTHR12604">
    <property type="entry name" value="KU AUTOANTIGEN DNA HELICASE"/>
    <property type="match status" value="1"/>
</dbReference>
<dbReference type="InterPro" id="IPR006164">
    <property type="entry name" value="DNA_bd_Ku70/Ku80"/>
</dbReference>
<evidence type="ECO:0000256" key="7">
    <source>
        <dbReference type="ARBA" id="ARBA00022741"/>
    </source>
</evidence>
<dbReference type="SUPFAM" id="SSF53300">
    <property type="entry name" value="vWA-like"/>
    <property type="match status" value="1"/>
</dbReference>
<evidence type="ECO:0000256" key="16">
    <source>
        <dbReference type="ARBA" id="ARBA00023242"/>
    </source>
</evidence>
<dbReference type="Pfam" id="PF08785">
    <property type="entry name" value="Ku_PK_bind"/>
    <property type="match status" value="1"/>
</dbReference>
<dbReference type="InterPro" id="IPR024193">
    <property type="entry name" value="Ku80"/>
</dbReference>
<keyword evidence="8 19" id="KW-0227">DNA damage</keyword>
<dbReference type="PANTHER" id="PTHR12604:SF4">
    <property type="entry name" value="X-RAY REPAIR CROSS-COMPLEMENTING PROTEIN 5"/>
    <property type="match status" value="1"/>
</dbReference>
<keyword evidence="11 19" id="KW-0067">ATP-binding</keyword>
<dbReference type="InterPro" id="IPR036465">
    <property type="entry name" value="vWFA_dom_sf"/>
</dbReference>
<dbReference type="SUPFAM" id="SSF101420">
    <property type="entry name" value="C-terminal domain of Ku80"/>
    <property type="match status" value="1"/>
</dbReference>
<dbReference type="GO" id="GO:0003678">
    <property type="term" value="F:DNA helicase activity"/>
    <property type="evidence" value="ECO:0007669"/>
    <property type="project" value="UniProtKB-EC"/>
</dbReference>
<sequence>MAQKEATVYIVDVGRSMAEIGYGRDKSNLDWALEYVYDKITTTVATGRKTALAGIVALRTDEARNEYSDDEAYDHISVVQEIVQIQMPELRGLRHELVVNGCDIGDAMSALAIAVQMISKQCRKLQYQRKIVLVTDGRAAMDAEDMSQIVKKIREDNIELVVLGTDFDDADYGFKEESKDTVKAGNEAIFKRLCDDCDGLFGTLAQAIEELGIPRLKTTKPVPSFKGLLTLGSLEDYPDTAIGINVERYPKTMVARAPTASSFVVRADMAAGEVTQSSATLVEDGTEEGAIGANTNGLTSVKNARTYQVADEKAPGGMKDILQEDLSRGYEYGRTAVHISESDRNVTDYETSSGLEIMGFVEKGRYERYMDMSRANLIVASRADEKASMALSSVVRALYELESYAVARYVAKDNKGPLLLLLVPNIEPDLECLYDIELPFAEDVRSYKFPPLASVVTVSGKILKIHRNLPSDDLMDAVSDYVDSMDLSVFGKDDEGGATEYAPPDETFSPMLHRINQVIKHRAIFPDEPPPQTYEILTRYSTPPSELAKQSQATLDRIIEAGDIKKVPPKARGKRGRGGKRDQDKPLSDLDVDALLAADPKRSASSKKISDDNAIPEFKQLLNKATSSEDIIDAIKQLGQIVKGWVDNSVGSSSDDRVIEVLGVMRRSADELDESDAWNEFLRGLKTKLLGGSLGGEKRELFAKLKWKRLGLVDAEDGEQKNFWKMG</sequence>
<feature type="domain" description="VWFA" evidence="21">
    <location>
        <begin position="6"/>
        <end position="211"/>
    </location>
</feature>
<evidence type="ECO:0000256" key="8">
    <source>
        <dbReference type="ARBA" id="ARBA00022763"/>
    </source>
</evidence>
<evidence type="ECO:0000256" key="5">
    <source>
        <dbReference type="ARBA" id="ARBA00021792"/>
    </source>
</evidence>
<organism evidence="22 23">
    <name type="scientific">Polychaeton citri CBS 116435</name>
    <dbReference type="NCBI Taxonomy" id="1314669"/>
    <lineage>
        <taxon>Eukaryota</taxon>
        <taxon>Fungi</taxon>
        <taxon>Dikarya</taxon>
        <taxon>Ascomycota</taxon>
        <taxon>Pezizomycotina</taxon>
        <taxon>Dothideomycetes</taxon>
        <taxon>Dothideomycetidae</taxon>
        <taxon>Capnodiales</taxon>
        <taxon>Capnodiaceae</taxon>
        <taxon>Polychaeton</taxon>
    </lineage>
</organism>
<dbReference type="SMART" id="SM00559">
    <property type="entry name" value="Ku78"/>
    <property type="match status" value="1"/>
</dbReference>
<dbReference type="InterPro" id="IPR036494">
    <property type="entry name" value="Ku_C_sf"/>
</dbReference>
<comment type="subcellular location">
    <subcellularLocation>
        <location evidence="2">Chromosome</location>
        <location evidence="2">Telomere</location>
    </subcellularLocation>
    <subcellularLocation>
        <location evidence="1 19">Nucleus</location>
    </subcellularLocation>
</comment>
<dbReference type="Pfam" id="PF03731">
    <property type="entry name" value="Ku_N"/>
    <property type="match status" value="1"/>
</dbReference>
<dbReference type="PIRSF" id="PIRSF016570">
    <property type="entry name" value="Ku80"/>
    <property type="match status" value="1"/>
</dbReference>
<reference evidence="22" key="1">
    <citation type="journal article" date="2020" name="Stud. Mycol.">
        <title>101 Dothideomycetes genomes: a test case for predicting lifestyles and emergence of pathogens.</title>
        <authorList>
            <person name="Haridas S."/>
            <person name="Albert R."/>
            <person name="Binder M."/>
            <person name="Bloem J."/>
            <person name="Labutti K."/>
            <person name="Salamov A."/>
            <person name="Andreopoulos B."/>
            <person name="Baker S."/>
            <person name="Barry K."/>
            <person name="Bills G."/>
            <person name="Bluhm B."/>
            <person name="Cannon C."/>
            <person name="Castanera R."/>
            <person name="Culley D."/>
            <person name="Daum C."/>
            <person name="Ezra D."/>
            <person name="Gonzalez J."/>
            <person name="Henrissat B."/>
            <person name="Kuo A."/>
            <person name="Liang C."/>
            <person name="Lipzen A."/>
            <person name="Lutzoni F."/>
            <person name="Magnuson J."/>
            <person name="Mondo S."/>
            <person name="Nolan M."/>
            <person name="Ohm R."/>
            <person name="Pangilinan J."/>
            <person name="Park H.-J."/>
            <person name="Ramirez L."/>
            <person name="Alfaro M."/>
            <person name="Sun H."/>
            <person name="Tritt A."/>
            <person name="Yoshinaga Y."/>
            <person name="Zwiers L.-H."/>
            <person name="Turgeon B."/>
            <person name="Goodwin S."/>
            <person name="Spatafora J."/>
            <person name="Crous P."/>
            <person name="Grigoriev I."/>
        </authorList>
    </citation>
    <scope>NUCLEOTIDE SEQUENCE</scope>
    <source>
        <strain evidence="22">CBS 116435</strain>
    </source>
</reference>
<name>A0A9P4UKV4_9PEZI</name>
<dbReference type="CDD" id="cd00873">
    <property type="entry name" value="KU80"/>
    <property type="match status" value="1"/>
</dbReference>
<dbReference type="EMBL" id="MU003811">
    <property type="protein sequence ID" value="KAF2719457.1"/>
    <property type="molecule type" value="Genomic_DNA"/>
</dbReference>
<keyword evidence="7 19" id="KW-0547">Nucleotide-binding</keyword>
<dbReference type="Gene3D" id="3.40.50.410">
    <property type="entry name" value="von Willebrand factor, type A domain"/>
    <property type="match status" value="1"/>
</dbReference>
<evidence type="ECO:0000256" key="6">
    <source>
        <dbReference type="ARBA" id="ARBA00022454"/>
    </source>
</evidence>
<evidence type="ECO:0000256" key="17">
    <source>
        <dbReference type="ARBA" id="ARBA00024890"/>
    </source>
</evidence>
<dbReference type="GO" id="GO:0003690">
    <property type="term" value="F:double-stranded DNA binding"/>
    <property type="evidence" value="ECO:0007669"/>
    <property type="project" value="TreeGrafter"/>
</dbReference>
<feature type="compositionally biased region" description="Basic and acidic residues" evidence="20">
    <location>
        <begin position="579"/>
        <end position="588"/>
    </location>
</feature>
<dbReference type="PROSITE" id="PS50234">
    <property type="entry name" value="VWFA"/>
    <property type="match status" value="1"/>
</dbReference>
<evidence type="ECO:0000256" key="2">
    <source>
        <dbReference type="ARBA" id="ARBA00004574"/>
    </source>
</evidence>
<dbReference type="OrthoDB" id="30826at2759"/>
<keyword evidence="13 19" id="KW-0238">DNA-binding</keyword>
<dbReference type="GO" id="GO:0016787">
    <property type="term" value="F:hydrolase activity"/>
    <property type="evidence" value="ECO:0007669"/>
    <property type="project" value="UniProtKB-KW"/>
</dbReference>
<comment type="function">
    <text evidence="17">Single-stranded DNA-dependent ATP-dependent helicase. Involved in non-homologous end joining (NHEJ) DNA double strand break repair. DNA-binding is sequence-independent but has a high affinity to nicks in double-stranded DNA and to the ends of duplex DNA. Binds to naturally occurring chromosomal ends, and therefore provides chromosomal end protection. Required also for telomere recombination to repair telomeric ends in the absence of telomerase. KU70, of the KU70/KU80 heterodimer, binds to the stem loop of TLC1, the RNA component of telomerase. Involved in telomere maintenance. Interacts with telomeric repeats and subtelomeric sequences thereby controlling telomere length and protecting against subtelomeric rearrangement. Maintains telomeric chromatin, which is involved in silencing the expression of genes located at the telomere. Required for mating-type switching.</text>
</comment>
<dbReference type="GO" id="GO:0042162">
    <property type="term" value="F:telomeric DNA binding"/>
    <property type="evidence" value="ECO:0007669"/>
    <property type="project" value="InterPro"/>
</dbReference>
<keyword evidence="16 19" id="KW-0539">Nucleus</keyword>
<dbReference type="GO" id="GO:0005524">
    <property type="term" value="F:ATP binding"/>
    <property type="evidence" value="ECO:0007669"/>
    <property type="project" value="UniProtKB-UniRule"/>
</dbReference>
<dbReference type="SUPFAM" id="SSF100939">
    <property type="entry name" value="SPOC domain-like"/>
    <property type="match status" value="1"/>
</dbReference>
<keyword evidence="15 19" id="KW-0234">DNA repair</keyword>
<feature type="region of interest" description="Disordered" evidence="20">
    <location>
        <begin position="559"/>
        <end position="591"/>
    </location>
</feature>
<keyword evidence="14 19" id="KW-0233">DNA recombination</keyword>
<evidence type="ECO:0000256" key="20">
    <source>
        <dbReference type="SAM" id="MobiDB-lite"/>
    </source>
</evidence>
<keyword evidence="12" id="KW-0779">Telomere</keyword>
<comment type="caution">
    <text evidence="22">The sequence shown here is derived from an EMBL/GenBank/DDBJ whole genome shotgun (WGS) entry which is preliminary data.</text>
</comment>
<gene>
    <name evidence="22" type="ORF">K431DRAFT_286751</name>
</gene>
<dbReference type="GO" id="GO:0006310">
    <property type="term" value="P:DNA recombination"/>
    <property type="evidence" value="ECO:0007669"/>
    <property type="project" value="UniProtKB-KW"/>
</dbReference>
<dbReference type="InterPro" id="IPR002035">
    <property type="entry name" value="VWF_A"/>
</dbReference>
<proteinExistence type="inferred from homology"/>
<evidence type="ECO:0000313" key="23">
    <source>
        <dbReference type="Proteomes" id="UP000799441"/>
    </source>
</evidence>
<dbReference type="Proteomes" id="UP000799441">
    <property type="component" value="Unassembled WGS sequence"/>
</dbReference>
<keyword evidence="23" id="KW-1185">Reference proteome</keyword>
<evidence type="ECO:0000256" key="14">
    <source>
        <dbReference type="ARBA" id="ARBA00023172"/>
    </source>
</evidence>
<evidence type="ECO:0000259" key="21">
    <source>
        <dbReference type="PROSITE" id="PS50234"/>
    </source>
</evidence>
<evidence type="ECO:0000256" key="15">
    <source>
        <dbReference type="ARBA" id="ARBA00023204"/>
    </source>
</evidence>
<dbReference type="GO" id="GO:0006303">
    <property type="term" value="P:double-strand break repair via nonhomologous end joining"/>
    <property type="evidence" value="ECO:0007669"/>
    <property type="project" value="InterPro"/>
</dbReference>
<feature type="compositionally biased region" description="Basic residues" evidence="20">
    <location>
        <begin position="567"/>
        <end position="578"/>
    </location>
</feature>
<evidence type="ECO:0000256" key="4">
    <source>
        <dbReference type="ARBA" id="ARBA00012551"/>
    </source>
</evidence>
<evidence type="ECO:0000256" key="13">
    <source>
        <dbReference type="ARBA" id="ARBA00023125"/>
    </source>
</evidence>
<dbReference type="Gene3D" id="2.40.290.10">
    <property type="match status" value="1"/>
</dbReference>
<accession>A0A9P4UKV4</accession>
<evidence type="ECO:0000256" key="3">
    <source>
        <dbReference type="ARBA" id="ARBA00007726"/>
    </source>
</evidence>
<comment type="catalytic activity">
    <reaction evidence="18 19">
        <text>ATP + H2O = ADP + phosphate + H(+)</text>
        <dbReference type="Rhea" id="RHEA:13065"/>
        <dbReference type="ChEBI" id="CHEBI:15377"/>
        <dbReference type="ChEBI" id="CHEBI:15378"/>
        <dbReference type="ChEBI" id="CHEBI:30616"/>
        <dbReference type="ChEBI" id="CHEBI:43474"/>
        <dbReference type="ChEBI" id="CHEBI:456216"/>
        <dbReference type="EC" id="3.6.4.12"/>
    </reaction>
</comment>
<dbReference type="GO" id="GO:0043564">
    <property type="term" value="C:Ku70:Ku80 complex"/>
    <property type="evidence" value="ECO:0007669"/>
    <property type="project" value="InterPro"/>
</dbReference>
<evidence type="ECO:0000256" key="11">
    <source>
        <dbReference type="ARBA" id="ARBA00022840"/>
    </source>
</evidence>
<evidence type="ECO:0000256" key="9">
    <source>
        <dbReference type="ARBA" id="ARBA00022801"/>
    </source>
</evidence>
<evidence type="ECO:0000256" key="18">
    <source>
        <dbReference type="ARBA" id="ARBA00047995"/>
    </source>
</evidence>
<dbReference type="Pfam" id="PF02735">
    <property type="entry name" value="Ku"/>
    <property type="match status" value="1"/>
</dbReference>
<dbReference type="AlphaFoldDB" id="A0A9P4UKV4"/>
<protein>
    <recommendedName>
        <fullName evidence="5 19">ATP-dependent DNA helicase II subunit 2</fullName>
        <ecNumber evidence="4 19">3.6.4.12</ecNumber>
    </recommendedName>
</protein>
<evidence type="ECO:0000256" key="19">
    <source>
        <dbReference type="PIRNR" id="PIRNR016570"/>
    </source>
</evidence>
<dbReference type="InterPro" id="IPR016194">
    <property type="entry name" value="SPOC-like_C_dom_sf"/>
</dbReference>
<dbReference type="InterPro" id="IPR014893">
    <property type="entry name" value="Ku_PK_bind"/>
</dbReference>
<comment type="similarity">
    <text evidence="3 19">Belongs to the ku80 family.</text>
</comment>
<dbReference type="InterPro" id="IPR005161">
    <property type="entry name" value="Ku_N"/>
</dbReference>
<dbReference type="Gene3D" id="1.10.1600.10">
    <property type="match status" value="1"/>
</dbReference>
<evidence type="ECO:0000256" key="10">
    <source>
        <dbReference type="ARBA" id="ARBA00022806"/>
    </source>
</evidence>
<dbReference type="GO" id="GO:0000723">
    <property type="term" value="P:telomere maintenance"/>
    <property type="evidence" value="ECO:0007669"/>
    <property type="project" value="InterPro"/>
</dbReference>
<keyword evidence="10 19" id="KW-0347">Helicase</keyword>
<dbReference type="FunFam" id="1.10.1600.10:FF:000002">
    <property type="entry name" value="X-ray repair cross-complementing protein 5"/>
    <property type="match status" value="1"/>
</dbReference>